<gene>
    <name evidence="7" type="ORF">OMAG_001675</name>
</gene>
<accession>A0A0F0CR19</accession>
<sequence>MNKKKIIILYSTGGMGHKKAAEAILEYFKQQNNPSLEIKTIDSIDFGGAFYKFTYGTLYIFLMTKAKLLWGFLYHLTNTKLFGAPLTKLARIIERIKLKKLIETLIKENPDIIISTHFILPSIAAALKSKKDFHAKLYTVITDYGPHRFWLSDYIDKYFIGYSVMARDMARYGVSENKLIVSGIPVMPNFYQDLDRIALKKKYNLTADEKTIFILSGGFGVGPIEKILKNLCRLKINFNVIVVAGHNEQLYKRLLNLSATLSYTIKIFGFTDKISELMGVSDLMITKAGGISISEAIARELPMILCASIPGQETWNENMLINRGAGKKSNKAENIAHIINQIFSSTEYDSLKNNIKKIAQNNAGKIIVEYIEKNLQDNII</sequence>
<dbReference type="AlphaFoldDB" id="A0A0F0CR19"/>
<dbReference type="GO" id="GO:0016020">
    <property type="term" value="C:membrane"/>
    <property type="evidence" value="ECO:0007669"/>
    <property type="project" value="UniProtKB-SubCell"/>
</dbReference>
<dbReference type="Gene3D" id="3.40.50.2000">
    <property type="entry name" value="Glycogen Phosphorylase B"/>
    <property type="match status" value="1"/>
</dbReference>
<evidence type="ECO:0000259" key="6">
    <source>
        <dbReference type="Pfam" id="PF06925"/>
    </source>
</evidence>
<feature type="domain" description="Diacylglycerol glucosyltransferase N-terminal" evidence="6">
    <location>
        <begin position="17"/>
        <end position="186"/>
    </location>
</feature>
<dbReference type="GO" id="GO:0016758">
    <property type="term" value="F:hexosyltransferase activity"/>
    <property type="evidence" value="ECO:0007669"/>
    <property type="project" value="InterPro"/>
</dbReference>
<dbReference type="SUPFAM" id="SSF53756">
    <property type="entry name" value="UDP-Glycosyltransferase/glycogen phosphorylase"/>
    <property type="match status" value="1"/>
</dbReference>
<name>A0A0F0CR19_9BACT</name>
<protein>
    <submittedName>
        <fullName evidence="7">Monogalactosyldiacylglycerol synthase</fullName>
        <ecNumber evidence="7">2.4.1.-</ecNumber>
    </submittedName>
</protein>
<evidence type="ECO:0000256" key="3">
    <source>
        <dbReference type="ARBA" id="ARBA00022676"/>
    </source>
</evidence>
<dbReference type="GO" id="GO:0009247">
    <property type="term" value="P:glycolipid biosynthetic process"/>
    <property type="evidence" value="ECO:0007669"/>
    <property type="project" value="InterPro"/>
</dbReference>
<dbReference type="Proteomes" id="UP000033428">
    <property type="component" value="Unassembled WGS sequence"/>
</dbReference>
<dbReference type="InterPro" id="IPR050519">
    <property type="entry name" value="Glycosyltransf_28_UgtP"/>
</dbReference>
<proteinExistence type="inferred from homology"/>
<keyword evidence="3 7" id="KW-0328">Glycosyltransferase</keyword>
<organism evidence="7 8">
    <name type="scientific">Candidatus Omnitrophus magneticus</name>
    <dbReference type="NCBI Taxonomy" id="1609969"/>
    <lineage>
        <taxon>Bacteria</taxon>
        <taxon>Pseudomonadati</taxon>
        <taxon>Candidatus Omnitrophota</taxon>
        <taxon>Candidatus Omnitrophus</taxon>
    </lineage>
</organism>
<keyword evidence="4 7" id="KW-0808">Transferase</keyword>
<dbReference type="Pfam" id="PF04101">
    <property type="entry name" value="Glyco_tran_28_C"/>
    <property type="match status" value="1"/>
</dbReference>
<feature type="domain" description="Glycosyl transferase family 28 C-terminal" evidence="5">
    <location>
        <begin position="226"/>
        <end position="334"/>
    </location>
</feature>
<evidence type="ECO:0000259" key="5">
    <source>
        <dbReference type="Pfam" id="PF04101"/>
    </source>
</evidence>
<evidence type="ECO:0000256" key="1">
    <source>
        <dbReference type="ARBA" id="ARBA00004370"/>
    </source>
</evidence>
<evidence type="ECO:0000256" key="2">
    <source>
        <dbReference type="ARBA" id="ARBA00006962"/>
    </source>
</evidence>
<dbReference type="EMBL" id="JYNY01000350">
    <property type="protein sequence ID" value="KJJ84464.1"/>
    <property type="molecule type" value="Genomic_DNA"/>
</dbReference>
<dbReference type="InterPro" id="IPR007235">
    <property type="entry name" value="Glyco_trans_28_C"/>
</dbReference>
<comment type="similarity">
    <text evidence="2">Belongs to the glycosyltransferase 28 family.</text>
</comment>
<dbReference type="PANTHER" id="PTHR43025:SF3">
    <property type="entry name" value="MONOGALACTOSYLDIACYLGLYCEROL SYNTHASE 1, CHLOROPLASTIC"/>
    <property type="match status" value="1"/>
</dbReference>
<comment type="caution">
    <text evidence="7">The sequence shown here is derived from an EMBL/GenBank/DDBJ whole genome shotgun (WGS) entry which is preliminary data.</text>
</comment>
<dbReference type="EC" id="2.4.1.-" evidence="7"/>
<dbReference type="PANTHER" id="PTHR43025">
    <property type="entry name" value="MONOGALACTOSYLDIACYLGLYCEROL SYNTHASE"/>
    <property type="match status" value="1"/>
</dbReference>
<reference evidence="7 8" key="1">
    <citation type="submission" date="2015-02" db="EMBL/GenBank/DDBJ databases">
        <title>Single-cell genomics of uncultivated deep-branching MTB reveals a conserved set of magnetosome genes.</title>
        <authorList>
            <person name="Kolinko S."/>
            <person name="Richter M."/>
            <person name="Glockner F.O."/>
            <person name="Brachmann A."/>
            <person name="Schuler D."/>
        </authorList>
    </citation>
    <scope>NUCLEOTIDE SEQUENCE [LARGE SCALE GENOMIC DNA]</scope>
    <source>
        <strain evidence="7">SKK-01</strain>
    </source>
</reference>
<dbReference type="InterPro" id="IPR009695">
    <property type="entry name" value="Diacylglyc_glucosyltr_N"/>
</dbReference>
<evidence type="ECO:0000313" key="8">
    <source>
        <dbReference type="Proteomes" id="UP000033428"/>
    </source>
</evidence>
<evidence type="ECO:0000256" key="4">
    <source>
        <dbReference type="ARBA" id="ARBA00022679"/>
    </source>
</evidence>
<keyword evidence="8" id="KW-1185">Reference proteome</keyword>
<comment type="subcellular location">
    <subcellularLocation>
        <location evidence="1">Membrane</location>
    </subcellularLocation>
</comment>
<evidence type="ECO:0000313" key="7">
    <source>
        <dbReference type="EMBL" id="KJJ84464.1"/>
    </source>
</evidence>
<dbReference type="Pfam" id="PF06925">
    <property type="entry name" value="MGDG_synth"/>
    <property type="match status" value="1"/>
</dbReference>